<dbReference type="OrthoDB" id="10622284at2759"/>
<dbReference type="UniPathway" id="UPA00079"/>
<dbReference type="GO" id="GO:0004659">
    <property type="term" value="F:prenyltransferase activity"/>
    <property type="evidence" value="ECO:0007669"/>
    <property type="project" value="InterPro"/>
</dbReference>
<evidence type="ECO:0000256" key="4">
    <source>
        <dbReference type="ARBA" id="ARBA00022692"/>
    </source>
</evidence>
<comment type="pathway">
    <text evidence="2">Quinol/quinone metabolism; menaquinone biosynthesis.</text>
</comment>
<feature type="transmembrane region" description="Helical" evidence="7">
    <location>
        <begin position="201"/>
        <end position="220"/>
    </location>
</feature>
<evidence type="ECO:0000256" key="5">
    <source>
        <dbReference type="ARBA" id="ARBA00022989"/>
    </source>
</evidence>
<dbReference type="Gene3D" id="1.10.357.140">
    <property type="entry name" value="UbiA prenyltransferase"/>
    <property type="match status" value="1"/>
</dbReference>
<dbReference type="GO" id="GO:0009234">
    <property type="term" value="P:menaquinone biosynthetic process"/>
    <property type="evidence" value="ECO:0007669"/>
    <property type="project" value="UniProtKB-UniPathway"/>
</dbReference>
<evidence type="ECO:0000256" key="8">
    <source>
        <dbReference type="SAM" id="SignalP"/>
    </source>
</evidence>
<evidence type="ECO:0000313" key="10">
    <source>
        <dbReference type="Proteomes" id="UP000789595"/>
    </source>
</evidence>
<dbReference type="CDD" id="cd13962">
    <property type="entry name" value="PT_UbiA_UBIAD1"/>
    <property type="match status" value="1"/>
</dbReference>
<accession>A0A8J2SXQ9</accession>
<keyword evidence="8" id="KW-0732">Signal</keyword>
<organism evidence="9 10">
    <name type="scientific">Pelagomonas calceolata</name>
    <dbReference type="NCBI Taxonomy" id="35677"/>
    <lineage>
        <taxon>Eukaryota</taxon>
        <taxon>Sar</taxon>
        <taxon>Stramenopiles</taxon>
        <taxon>Ochrophyta</taxon>
        <taxon>Pelagophyceae</taxon>
        <taxon>Pelagomonadales</taxon>
        <taxon>Pelagomonadaceae</taxon>
        <taxon>Pelagomonas</taxon>
    </lineage>
</organism>
<reference evidence="9" key="1">
    <citation type="submission" date="2021-11" db="EMBL/GenBank/DDBJ databases">
        <authorList>
            <consortium name="Genoscope - CEA"/>
            <person name="William W."/>
        </authorList>
    </citation>
    <scope>NUCLEOTIDE SEQUENCE</scope>
</reference>
<comment type="caution">
    <text evidence="9">The sequence shown here is derived from an EMBL/GenBank/DDBJ whole genome shotgun (WGS) entry which is preliminary data.</text>
</comment>
<feature type="transmembrane region" description="Helical" evidence="7">
    <location>
        <begin position="232"/>
        <end position="252"/>
    </location>
</feature>
<keyword evidence="10" id="KW-1185">Reference proteome</keyword>
<dbReference type="Proteomes" id="UP000789595">
    <property type="component" value="Unassembled WGS sequence"/>
</dbReference>
<evidence type="ECO:0000256" key="7">
    <source>
        <dbReference type="SAM" id="Phobius"/>
    </source>
</evidence>
<gene>
    <name evidence="9" type="ORF">PECAL_4P21940</name>
</gene>
<dbReference type="AlphaFoldDB" id="A0A8J2SXQ9"/>
<protein>
    <recommendedName>
        <fullName evidence="11">1,4-dihydroxy-2-naphthoate octaprenyltransferase</fullName>
    </recommendedName>
</protein>
<dbReference type="EMBL" id="CAKKNE010000004">
    <property type="protein sequence ID" value="CAH0374884.1"/>
    <property type="molecule type" value="Genomic_DNA"/>
</dbReference>
<evidence type="ECO:0000256" key="1">
    <source>
        <dbReference type="ARBA" id="ARBA00004141"/>
    </source>
</evidence>
<keyword evidence="4 7" id="KW-0812">Transmembrane</keyword>
<feature type="signal peptide" evidence="8">
    <location>
        <begin position="1"/>
        <end position="19"/>
    </location>
</feature>
<feature type="transmembrane region" description="Helical" evidence="7">
    <location>
        <begin position="297"/>
        <end position="321"/>
    </location>
</feature>
<dbReference type="InterPro" id="IPR000537">
    <property type="entry name" value="UbiA_prenyltransferase"/>
</dbReference>
<comment type="subcellular location">
    <subcellularLocation>
        <location evidence="1">Membrane</location>
        <topology evidence="1">Multi-pass membrane protein</topology>
    </subcellularLocation>
</comment>
<dbReference type="InterPro" id="IPR026046">
    <property type="entry name" value="UBIAD1"/>
</dbReference>
<dbReference type="Pfam" id="PF01040">
    <property type="entry name" value="UbiA"/>
    <property type="match status" value="1"/>
</dbReference>
<feature type="transmembrane region" description="Helical" evidence="7">
    <location>
        <begin position="375"/>
        <end position="401"/>
    </location>
</feature>
<evidence type="ECO:0000256" key="6">
    <source>
        <dbReference type="ARBA" id="ARBA00023136"/>
    </source>
</evidence>
<evidence type="ECO:0000256" key="2">
    <source>
        <dbReference type="ARBA" id="ARBA00004863"/>
    </source>
</evidence>
<feature type="chain" id="PRO_5035241998" description="1,4-dihydroxy-2-naphthoate octaprenyltransferase" evidence="8">
    <location>
        <begin position="20"/>
        <end position="403"/>
    </location>
</feature>
<keyword evidence="3" id="KW-0474">Menaquinone biosynthesis</keyword>
<evidence type="ECO:0000313" key="9">
    <source>
        <dbReference type="EMBL" id="CAH0374884.1"/>
    </source>
</evidence>
<evidence type="ECO:0008006" key="11">
    <source>
        <dbReference type="Google" id="ProtNLM"/>
    </source>
</evidence>
<feature type="transmembrane region" description="Helical" evidence="7">
    <location>
        <begin position="258"/>
        <end position="276"/>
    </location>
</feature>
<name>A0A8J2SXQ9_9STRA</name>
<keyword evidence="5 7" id="KW-1133">Transmembrane helix</keyword>
<proteinExistence type="predicted"/>
<sequence>MSTKASYLLLASSVASVASLLNPAPRLHRTFRRHTGDVSRYNSPTADNYLASLSSAPAAAEVSPPYEPSWEELTQVPVTLNANDWTALGKAKRLAVLCRLSVVHLTVISCASGGLLAGAAGKGNALRSTLWTATLCLWHLSHNVINDLQDLDVGRDESKGAFRRSYGCHPVAQGFVSRKDAMKVVFALTAAAAAGSAASVALAPACAWAIPAGLAATLLYTPLAKPCALGELLVYLVWGPAMVGGGYAATAGVHSPSVTWLASLPLGLGAFAMIFGKHIDKIAEPVRTLPKLLGKRLAKATAVSALIGQHVASLLLVRAGILPAACLLSLASLPFETRAAVRILLTEEPPAEKPSPDVSYRGSMLPFVPAKAWPLWYVAVAGWQAVVYGYWFTLGLGAAAIRA</sequence>
<dbReference type="GO" id="GO:0016020">
    <property type="term" value="C:membrane"/>
    <property type="evidence" value="ECO:0007669"/>
    <property type="project" value="UniProtKB-SubCell"/>
</dbReference>
<dbReference type="InterPro" id="IPR044878">
    <property type="entry name" value="UbiA_sf"/>
</dbReference>
<keyword evidence="6 7" id="KW-0472">Membrane</keyword>
<evidence type="ECO:0000256" key="3">
    <source>
        <dbReference type="ARBA" id="ARBA00022428"/>
    </source>
</evidence>